<reference evidence="6" key="1">
    <citation type="submission" date="2022-08" db="EMBL/GenBank/DDBJ databases">
        <title>Genomic Encyclopedia of Type Strains, Phase V (KMG-V): Genome sequencing to study the core and pangenomes of soil and plant-associated prokaryotes.</title>
        <authorList>
            <person name="Whitman W."/>
        </authorList>
    </citation>
    <scope>NUCLEOTIDE SEQUENCE</scope>
    <source>
        <strain evidence="6">SP2016B</strain>
    </source>
</reference>
<keyword evidence="2" id="KW-1277">Toxin-antitoxin system</keyword>
<dbReference type="GO" id="GO:0004540">
    <property type="term" value="F:RNA nuclease activity"/>
    <property type="evidence" value="ECO:0007669"/>
    <property type="project" value="InterPro"/>
</dbReference>
<sequence length="45" mass="5082">MAGMRDQLIHGYFGVDYEIVWEVATEKAPELRGQIDTILEQESAA</sequence>
<keyword evidence="1" id="KW-0597">Phosphoprotein</keyword>
<evidence type="ECO:0000313" key="7">
    <source>
        <dbReference type="Proteomes" id="UP001155034"/>
    </source>
</evidence>
<proteinExistence type="predicted"/>
<name>A0A9X2RBC7_9BACT</name>
<keyword evidence="4" id="KW-0547">Nucleotide-binding</keyword>
<keyword evidence="5" id="KW-0378">Hydrolase</keyword>
<dbReference type="Proteomes" id="UP001155034">
    <property type="component" value="Unassembled WGS sequence"/>
</dbReference>
<evidence type="ECO:0000256" key="1">
    <source>
        <dbReference type="ARBA" id="ARBA00022553"/>
    </source>
</evidence>
<comment type="caution">
    <text evidence="6">The sequence shown here is derived from an EMBL/GenBank/DDBJ whole genome shotgun (WGS) entry which is preliminary data.</text>
</comment>
<dbReference type="PANTHER" id="PTHR34139:SF1">
    <property type="entry name" value="RNASE MJ1380-RELATED"/>
    <property type="match status" value="1"/>
</dbReference>
<evidence type="ECO:0000256" key="2">
    <source>
        <dbReference type="ARBA" id="ARBA00022649"/>
    </source>
</evidence>
<dbReference type="AlphaFoldDB" id="A0A9X2RBC7"/>
<protein>
    <submittedName>
        <fullName evidence="6">Uncharacterized protein with HEPN domain</fullName>
    </submittedName>
</protein>
<dbReference type="GO" id="GO:0110001">
    <property type="term" value="C:toxin-antitoxin complex"/>
    <property type="evidence" value="ECO:0007669"/>
    <property type="project" value="InterPro"/>
</dbReference>
<dbReference type="Pfam" id="PF01934">
    <property type="entry name" value="HepT-like"/>
    <property type="match status" value="1"/>
</dbReference>
<evidence type="ECO:0000256" key="5">
    <source>
        <dbReference type="ARBA" id="ARBA00022801"/>
    </source>
</evidence>
<dbReference type="EMBL" id="JANTYZ010000003">
    <property type="protein sequence ID" value="MCS3864984.1"/>
    <property type="molecule type" value="Genomic_DNA"/>
</dbReference>
<accession>A0A9X2RBC7</accession>
<dbReference type="PANTHER" id="PTHR34139">
    <property type="entry name" value="UPF0331 PROTEIN MJ0127"/>
    <property type="match status" value="1"/>
</dbReference>
<evidence type="ECO:0000256" key="3">
    <source>
        <dbReference type="ARBA" id="ARBA00022722"/>
    </source>
</evidence>
<dbReference type="InterPro" id="IPR008201">
    <property type="entry name" value="HepT-like"/>
</dbReference>
<evidence type="ECO:0000313" key="6">
    <source>
        <dbReference type="EMBL" id="MCS3864984.1"/>
    </source>
</evidence>
<evidence type="ECO:0000256" key="4">
    <source>
        <dbReference type="ARBA" id="ARBA00022741"/>
    </source>
</evidence>
<gene>
    <name evidence="6" type="ORF">GGP82_001533</name>
</gene>
<dbReference type="GO" id="GO:0016787">
    <property type="term" value="F:hydrolase activity"/>
    <property type="evidence" value="ECO:0007669"/>
    <property type="project" value="UniProtKB-KW"/>
</dbReference>
<dbReference type="InterPro" id="IPR051813">
    <property type="entry name" value="HepT_RNase_toxin"/>
</dbReference>
<keyword evidence="3" id="KW-0540">Nuclease</keyword>
<organism evidence="6 7">
    <name type="scientific">Salinibacter ruber</name>
    <dbReference type="NCBI Taxonomy" id="146919"/>
    <lineage>
        <taxon>Bacteria</taxon>
        <taxon>Pseudomonadati</taxon>
        <taxon>Rhodothermota</taxon>
        <taxon>Rhodothermia</taxon>
        <taxon>Rhodothermales</taxon>
        <taxon>Salinibacteraceae</taxon>
        <taxon>Salinibacter</taxon>
    </lineage>
</organism>
<dbReference type="GO" id="GO:0000166">
    <property type="term" value="F:nucleotide binding"/>
    <property type="evidence" value="ECO:0007669"/>
    <property type="project" value="UniProtKB-KW"/>
</dbReference>